<evidence type="ECO:0000256" key="2">
    <source>
        <dbReference type="PIRSR" id="PIRSR605511-1"/>
    </source>
</evidence>
<dbReference type="GO" id="GO:0005509">
    <property type="term" value="F:calcium ion binding"/>
    <property type="evidence" value="ECO:0007669"/>
    <property type="project" value="TreeGrafter"/>
</dbReference>
<dbReference type="PANTHER" id="PTHR10907">
    <property type="entry name" value="REGUCALCIN"/>
    <property type="match status" value="1"/>
</dbReference>
<comment type="similarity">
    <text evidence="1">Belongs to the SMP-30/CGR1 family.</text>
</comment>
<dbReference type="OrthoDB" id="9775406at2"/>
<gene>
    <name evidence="5" type="ORF">EB241_01535</name>
</gene>
<feature type="domain" description="SMP-30/Gluconolactonase/LRE-like region" evidence="4">
    <location>
        <begin position="15"/>
        <end position="257"/>
    </location>
</feature>
<dbReference type="InterPro" id="IPR005511">
    <property type="entry name" value="SMP-30"/>
</dbReference>
<evidence type="ECO:0000259" key="4">
    <source>
        <dbReference type="Pfam" id="PF08450"/>
    </source>
</evidence>
<accession>A0A3N6SJ92</accession>
<dbReference type="GO" id="GO:0004341">
    <property type="term" value="F:gluconolactonase activity"/>
    <property type="evidence" value="ECO:0007669"/>
    <property type="project" value="TreeGrafter"/>
</dbReference>
<comment type="cofactor">
    <cofactor evidence="3">
        <name>Zn(2+)</name>
        <dbReference type="ChEBI" id="CHEBI:29105"/>
    </cofactor>
    <text evidence="3">Binds 1 divalent metal cation per subunit.</text>
</comment>
<comment type="caution">
    <text evidence="5">The sequence shown here is derived from an EMBL/GenBank/DDBJ whole genome shotgun (WGS) entry which is preliminary data.</text>
</comment>
<keyword evidence="3" id="KW-0479">Metal-binding</keyword>
<proteinExistence type="inferred from homology"/>
<dbReference type="PRINTS" id="PR01790">
    <property type="entry name" value="SMP30FAMILY"/>
</dbReference>
<dbReference type="Proteomes" id="UP000279457">
    <property type="component" value="Unassembled WGS sequence"/>
</dbReference>
<evidence type="ECO:0000256" key="1">
    <source>
        <dbReference type="ARBA" id="ARBA00008853"/>
    </source>
</evidence>
<sequence length="297" mass="32813">MRYQVNNVLAAQAELGECPVWSVKEQALYFIDILAPALHRFEPHSGEHRIMPVAEHIGCFGLMEQGGFVAALRSGVCMLDSDGRIVQRIAPNPGEAARSRFNDGRVDRFGRFWCGSLWEPQDCNGGKLCRLDQHLNLTVQADDIMISNGLAFSPDSRWMYHADTPNGVLYRYPMDEQGEIGQREVLQRFVQPQGGAPDGAAVDSEGFYWAAMFDGSRVIRLNPANGDIVDEIPLPVRWPTMVAFGGADLKTLYITSSREGRTLAELAAFPQSGDVFAVRVAVAGIAEPLFHHRQPIA</sequence>
<organism evidence="5 6">
    <name type="scientific">Erwinia psidii</name>
    <dbReference type="NCBI Taxonomy" id="69224"/>
    <lineage>
        <taxon>Bacteria</taxon>
        <taxon>Pseudomonadati</taxon>
        <taxon>Pseudomonadota</taxon>
        <taxon>Gammaproteobacteria</taxon>
        <taxon>Enterobacterales</taxon>
        <taxon>Erwiniaceae</taxon>
        <taxon>Erwinia</taxon>
    </lineage>
</organism>
<evidence type="ECO:0000256" key="3">
    <source>
        <dbReference type="PIRSR" id="PIRSR605511-2"/>
    </source>
</evidence>
<dbReference type="GO" id="GO:0019853">
    <property type="term" value="P:L-ascorbic acid biosynthetic process"/>
    <property type="evidence" value="ECO:0007669"/>
    <property type="project" value="TreeGrafter"/>
</dbReference>
<dbReference type="RefSeq" id="WP_124231455.1">
    <property type="nucleotide sequence ID" value="NZ_RHHM01000001.1"/>
</dbReference>
<feature type="binding site" evidence="3">
    <location>
        <position position="17"/>
    </location>
    <ligand>
        <name>a divalent metal cation</name>
        <dbReference type="ChEBI" id="CHEBI:60240"/>
    </ligand>
</feature>
<feature type="binding site" evidence="3">
    <location>
        <position position="148"/>
    </location>
    <ligand>
        <name>a divalent metal cation</name>
        <dbReference type="ChEBI" id="CHEBI:60240"/>
    </ligand>
</feature>
<evidence type="ECO:0000313" key="5">
    <source>
        <dbReference type="EMBL" id="RQM40013.1"/>
    </source>
</evidence>
<dbReference type="EMBL" id="RHHM01000001">
    <property type="protein sequence ID" value="RQM40013.1"/>
    <property type="molecule type" value="Genomic_DNA"/>
</dbReference>
<dbReference type="InterPro" id="IPR013658">
    <property type="entry name" value="SGL"/>
</dbReference>
<protein>
    <submittedName>
        <fullName evidence="5">SMP-30/gluconolactonase/LRE family protein</fullName>
    </submittedName>
</protein>
<dbReference type="InterPro" id="IPR011042">
    <property type="entry name" value="6-blade_b-propeller_TolB-like"/>
</dbReference>
<reference evidence="5 6" key="1">
    <citation type="submission" date="2018-10" db="EMBL/GenBank/DDBJ databases">
        <title>Draft genome sequence for the type isolate of Erwinia psidii, agent causal of bacterial blight in guava (Psidium guajava) and wilt and die-back of Eucalyptus spp.</title>
        <authorList>
            <person name="Hermenegildo P.S."/>
            <person name="Santos S.A."/>
            <person name="Guimaraes L.M.S."/>
            <person name="Vidigal P.M.P."/>
            <person name="Pereira I.C."/>
            <person name="Badel J.L."/>
            <person name="Alfenas-Zerbini P."/>
            <person name="Ferreira M.A.S.V."/>
            <person name="Alfenas A.C."/>
        </authorList>
    </citation>
    <scope>NUCLEOTIDE SEQUENCE [LARGE SCALE GENOMIC DNA]</scope>
    <source>
        <strain evidence="5 6">IBSBF 435</strain>
    </source>
</reference>
<feature type="active site" description="Proton donor/acceptor" evidence="2">
    <location>
        <position position="198"/>
    </location>
</feature>
<feature type="binding site" evidence="3">
    <location>
        <position position="100"/>
    </location>
    <ligand>
        <name>substrate</name>
    </ligand>
</feature>
<dbReference type="PANTHER" id="PTHR10907:SF47">
    <property type="entry name" value="REGUCALCIN"/>
    <property type="match status" value="1"/>
</dbReference>
<dbReference type="Pfam" id="PF08450">
    <property type="entry name" value="SGL"/>
    <property type="match status" value="1"/>
</dbReference>
<dbReference type="AlphaFoldDB" id="A0A3N6SJ92"/>
<dbReference type="Gene3D" id="2.120.10.30">
    <property type="entry name" value="TolB, C-terminal domain"/>
    <property type="match status" value="1"/>
</dbReference>
<evidence type="ECO:0000313" key="6">
    <source>
        <dbReference type="Proteomes" id="UP000279457"/>
    </source>
</evidence>
<feature type="binding site" evidence="3">
    <location>
        <position position="198"/>
    </location>
    <ligand>
        <name>a divalent metal cation</name>
        <dbReference type="ChEBI" id="CHEBI:60240"/>
    </ligand>
</feature>
<keyword evidence="3" id="KW-0862">Zinc</keyword>
<feature type="binding site" evidence="3">
    <location>
        <position position="102"/>
    </location>
    <ligand>
        <name>substrate</name>
    </ligand>
</feature>
<keyword evidence="6" id="KW-1185">Reference proteome</keyword>
<dbReference type="SUPFAM" id="SSF63829">
    <property type="entry name" value="Calcium-dependent phosphotriesterase"/>
    <property type="match status" value="1"/>
</dbReference>
<name>A0A3N6SJ92_9GAMM</name>